<dbReference type="Proteomes" id="UP000000637">
    <property type="component" value="Chromosome"/>
</dbReference>
<comment type="catalytic activity">
    <reaction evidence="2">
        <text>4-amino-5-aminomethyl-2-methylpyrimidine + H2O = 4-amino-5-hydroxymethyl-2-methylpyrimidine + NH4(+)</text>
        <dbReference type="Rhea" id="RHEA:31799"/>
        <dbReference type="ChEBI" id="CHEBI:15377"/>
        <dbReference type="ChEBI" id="CHEBI:16892"/>
        <dbReference type="ChEBI" id="CHEBI:28938"/>
        <dbReference type="ChEBI" id="CHEBI:63416"/>
        <dbReference type="EC" id="3.5.99.2"/>
    </reaction>
</comment>
<dbReference type="UniPathway" id="UPA00060"/>
<name>A1R251_PAEAT</name>
<dbReference type="PANTHER" id="PTHR43198">
    <property type="entry name" value="BIFUNCTIONAL TH2 PROTEIN"/>
    <property type="match status" value="1"/>
</dbReference>
<evidence type="ECO:0000256" key="2">
    <source>
        <dbReference type="PIRNR" id="PIRNR003170"/>
    </source>
</evidence>
<dbReference type="GO" id="GO:0050334">
    <property type="term" value="F:thiaminase activity"/>
    <property type="evidence" value="ECO:0007669"/>
    <property type="project" value="UniProtKB-UniRule"/>
</dbReference>
<dbReference type="EC" id="3.5.99.2" evidence="2"/>
<reference evidence="6 7" key="1">
    <citation type="journal article" date="2006" name="PLoS Genet.">
        <title>Secrets of soil survival revealed by the genome sequence of Arthrobacter aurescens TC1.</title>
        <authorList>
            <person name="Mongodin E.F."/>
            <person name="Shapir N."/>
            <person name="Daugherty S.C."/>
            <person name="DeBoy R.T."/>
            <person name="Emerson J.B."/>
            <person name="Shvartzbeyn A."/>
            <person name="Radune D."/>
            <person name="Vamathevan J."/>
            <person name="Riggs F."/>
            <person name="Grinberg V."/>
            <person name="Khouri H."/>
            <person name="Wackett L.P."/>
            <person name="Nelson K.E."/>
            <person name="Sadowsky M.J."/>
        </authorList>
    </citation>
    <scope>NUCLEOTIDE SEQUENCE [LARGE SCALE GENOMIC DNA]</scope>
    <source>
        <strain evidence="6 7">TC1</strain>
    </source>
</reference>
<dbReference type="SUPFAM" id="SSF48613">
    <property type="entry name" value="Heme oxygenase-like"/>
    <property type="match status" value="1"/>
</dbReference>
<accession>A1R251</accession>
<feature type="active site" description="Proton donor" evidence="3">
    <location>
        <position position="206"/>
    </location>
</feature>
<comment type="function">
    <text evidence="2">Catalyzes an amino-pyrimidine hydrolysis reaction at the C5' of the pyrimidine moiety of thiamine compounds, a reaction that is part of a thiamine salvage pathway. Thus, catalyzes the conversion of 4-amino-5-aminomethyl-2-methylpyrimidine to 4-amino-5-hydroxymethyl-2-methylpyrimidine (HMP).</text>
</comment>
<feature type="domain" description="Thiaminase-2/PQQC" evidence="5">
    <location>
        <begin position="12"/>
        <end position="214"/>
    </location>
</feature>
<dbReference type="InterPro" id="IPR026285">
    <property type="entry name" value="TenA_E"/>
</dbReference>
<dbReference type="KEGG" id="aau:AAur_0504"/>
<dbReference type="STRING" id="290340.AAur_0504"/>
<dbReference type="GO" id="GO:0009228">
    <property type="term" value="P:thiamine biosynthetic process"/>
    <property type="evidence" value="ECO:0007669"/>
    <property type="project" value="UniProtKB-KW"/>
</dbReference>
<dbReference type="InterPro" id="IPR016084">
    <property type="entry name" value="Haem_Oase-like_multi-hlx"/>
</dbReference>
<evidence type="ECO:0000256" key="4">
    <source>
        <dbReference type="PIRSR" id="PIRSR003170-2"/>
    </source>
</evidence>
<dbReference type="CDD" id="cd19358">
    <property type="entry name" value="TenA_E_Spr0628-like"/>
    <property type="match status" value="1"/>
</dbReference>
<comment type="similarity">
    <text evidence="2">Belongs to the TenA family.</text>
</comment>
<sequence>MGFAEELKNQYAEDWDAAVNHPFVDQLLDGSLSDDHLRGYLVQDYQFCDAFTALLGQAVASAPSLPSRLVFAAVLGAFASDENTYFQDCFNELDVPEADRAAPALGPATRNFDHLMRSTLATRSYPKVLAVLLVAEWLYGDWAARAGEPARWPAHAKHAEWIRLHNNPEYNAWVTWLRDEFDAVEPVDVAERQGVAATFAEAVRLERAFFDAALVPADASV</sequence>
<dbReference type="GO" id="GO:0009229">
    <property type="term" value="P:thiamine diphosphate biosynthetic process"/>
    <property type="evidence" value="ECO:0007669"/>
    <property type="project" value="UniProtKB-UniPathway"/>
</dbReference>
<proteinExistence type="inferred from homology"/>
<keyword evidence="2" id="KW-0378">Hydrolase</keyword>
<dbReference type="Gene3D" id="1.20.910.10">
    <property type="entry name" value="Heme oxygenase-like"/>
    <property type="match status" value="1"/>
</dbReference>
<dbReference type="InterPro" id="IPR004305">
    <property type="entry name" value="Thiaminase-2/PQQC"/>
</dbReference>
<dbReference type="HOGENOM" id="CLU_077537_0_1_11"/>
<keyword evidence="2" id="KW-0784">Thiamine biosynthesis</keyword>
<dbReference type="PIRSF" id="PIRSF003170">
    <property type="entry name" value="Pet18p"/>
    <property type="match status" value="1"/>
</dbReference>
<dbReference type="RefSeq" id="WP_011773261.1">
    <property type="nucleotide sequence ID" value="NC_008711.1"/>
</dbReference>
<comment type="catalytic activity">
    <reaction evidence="2">
        <text>thiamine + H2O = 5-(2-hydroxyethyl)-4-methylthiazole + 4-amino-5-hydroxymethyl-2-methylpyrimidine + H(+)</text>
        <dbReference type="Rhea" id="RHEA:17509"/>
        <dbReference type="ChEBI" id="CHEBI:15377"/>
        <dbReference type="ChEBI" id="CHEBI:15378"/>
        <dbReference type="ChEBI" id="CHEBI:16892"/>
        <dbReference type="ChEBI" id="CHEBI:17957"/>
        <dbReference type="ChEBI" id="CHEBI:18385"/>
        <dbReference type="EC" id="3.5.99.2"/>
    </reaction>
</comment>
<evidence type="ECO:0000313" key="6">
    <source>
        <dbReference type="EMBL" id="ABM07067.1"/>
    </source>
</evidence>
<evidence type="ECO:0000259" key="5">
    <source>
        <dbReference type="Pfam" id="PF03070"/>
    </source>
</evidence>
<dbReference type="EMBL" id="CP000474">
    <property type="protein sequence ID" value="ABM07067.1"/>
    <property type="molecule type" value="Genomic_DNA"/>
</dbReference>
<feature type="binding site" evidence="4">
    <location>
        <position position="136"/>
    </location>
    <ligand>
        <name>substrate</name>
    </ligand>
</feature>
<evidence type="ECO:0000256" key="3">
    <source>
        <dbReference type="PIRSR" id="PIRSR003170-1"/>
    </source>
</evidence>
<dbReference type="AlphaFoldDB" id="A1R251"/>
<dbReference type="eggNOG" id="COG0819">
    <property type="taxonomic scope" value="Bacteria"/>
</dbReference>
<dbReference type="InterPro" id="IPR050967">
    <property type="entry name" value="Thiamine_Salvage_TenA"/>
</dbReference>
<feature type="binding site" evidence="4">
    <location>
        <position position="82"/>
    </location>
    <ligand>
        <name>substrate</name>
    </ligand>
</feature>
<gene>
    <name evidence="6" type="ordered locus">AAur_0504</name>
</gene>
<evidence type="ECO:0000256" key="1">
    <source>
        <dbReference type="ARBA" id="ARBA00004948"/>
    </source>
</evidence>
<protein>
    <recommendedName>
        <fullName evidence="2">Aminopyrimidine aminohydrolase</fullName>
        <ecNumber evidence="2">3.5.99.2</ecNumber>
    </recommendedName>
</protein>
<dbReference type="GO" id="GO:0005829">
    <property type="term" value="C:cytosol"/>
    <property type="evidence" value="ECO:0007669"/>
    <property type="project" value="TreeGrafter"/>
</dbReference>
<dbReference type="Pfam" id="PF03070">
    <property type="entry name" value="TENA_THI-4"/>
    <property type="match status" value="1"/>
</dbReference>
<comment type="pathway">
    <text evidence="1 2">Cofactor biosynthesis; thiamine diphosphate biosynthesis.</text>
</comment>
<dbReference type="OrthoDB" id="3711545at2"/>
<organism evidence="6 7">
    <name type="scientific">Paenarthrobacter aurescens (strain TC1)</name>
    <dbReference type="NCBI Taxonomy" id="290340"/>
    <lineage>
        <taxon>Bacteria</taxon>
        <taxon>Bacillati</taxon>
        <taxon>Actinomycetota</taxon>
        <taxon>Actinomycetes</taxon>
        <taxon>Micrococcales</taxon>
        <taxon>Micrococcaceae</taxon>
        <taxon>Paenarthrobacter</taxon>
    </lineage>
</organism>
<feature type="binding site" evidence="4">
    <location>
        <position position="44"/>
    </location>
    <ligand>
        <name>substrate</name>
    </ligand>
</feature>
<dbReference type="PANTHER" id="PTHR43198:SF2">
    <property type="entry name" value="SI:CH1073-67J19.1-RELATED"/>
    <property type="match status" value="1"/>
</dbReference>
<evidence type="ECO:0000313" key="7">
    <source>
        <dbReference type="Proteomes" id="UP000000637"/>
    </source>
</evidence>
<keyword evidence="7" id="KW-1185">Reference proteome</keyword>